<dbReference type="Proteomes" id="UP000318509">
    <property type="component" value="Unassembled WGS sequence"/>
</dbReference>
<protein>
    <submittedName>
        <fullName evidence="2">Sugar phosphate isomerase/epimerase</fullName>
    </submittedName>
</protein>
<proteinExistence type="predicted"/>
<name>A0A537JY78_9BACT</name>
<dbReference type="InterPro" id="IPR050312">
    <property type="entry name" value="IolE/XylAMocC-like"/>
</dbReference>
<gene>
    <name evidence="2" type="ORF">E6H00_12535</name>
</gene>
<dbReference type="InterPro" id="IPR013022">
    <property type="entry name" value="Xyl_isomerase-like_TIM-brl"/>
</dbReference>
<dbReference type="Pfam" id="PF01261">
    <property type="entry name" value="AP_endonuc_2"/>
    <property type="match status" value="1"/>
</dbReference>
<evidence type="ECO:0000259" key="1">
    <source>
        <dbReference type="Pfam" id="PF01261"/>
    </source>
</evidence>
<dbReference type="PANTHER" id="PTHR12110">
    <property type="entry name" value="HYDROXYPYRUVATE ISOMERASE"/>
    <property type="match status" value="1"/>
</dbReference>
<dbReference type="SUPFAM" id="SSF51658">
    <property type="entry name" value="Xylose isomerase-like"/>
    <property type="match status" value="1"/>
</dbReference>
<dbReference type="InterPro" id="IPR036237">
    <property type="entry name" value="Xyl_isomerase-like_sf"/>
</dbReference>
<comment type="caution">
    <text evidence="2">The sequence shown here is derived from an EMBL/GenBank/DDBJ whole genome shotgun (WGS) entry which is preliminary data.</text>
</comment>
<sequence>MSIPNPLILTENHFFRHRRHYPIATRFAIAADLGYDGYELTDADPKDDGTWSQVQQAFDRTGMREIGMYVVVRAMPGVHLDAEIARAADCIERLSGLGGSAFLLLTITVAPWSATTPFHESGSAVATPVHWQQASQVLRALDGRLAEARMPGYLYNHVGFLIDTPGVEERLLSVVQPRNIAPGLSTFHAYFHAEVPDPPEILASPVMGRLGYVALHSGFPRPEPYRTALLDEGQIDIAGWLGLLWERGYRGPLALQAYDLGGDPYVSAERQMQYVRSVWARFQRDPRLNPARPASE</sequence>
<reference evidence="2 3" key="1">
    <citation type="journal article" date="2019" name="Nat. Microbiol.">
        <title>Mediterranean grassland soil C-N compound turnover is dependent on rainfall and depth, and is mediated by genomically divergent microorganisms.</title>
        <authorList>
            <person name="Diamond S."/>
            <person name="Andeer P.F."/>
            <person name="Li Z."/>
            <person name="Crits-Christoph A."/>
            <person name="Burstein D."/>
            <person name="Anantharaman K."/>
            <person name="Lane K.R."/>
            <person name="Thomas B.C."/>
            <person name="Pan C."/>
            <person name="Northen T.R."/>
            <person name="Banfield J.F."/>
        </authorList>
    </citation>
    <scope>NUCLEOTIDE SEQUENCE [LARGE SCALE GENOMIC DNA]</scope>
    <source>
        <strain evidence="2">NP_3</strain>
    </source>
</reference>
<feature type="domain" description="Xylose isomerase-like TIM barrel" evidence="1">
    <location>
        <begin position="27"/>
        <end position="258"/>
    </location>
</feature>
<dbReference type="GO" id="GO:0016853">
    <property type="term" value="F:isomerase activity"/>
    <property type="evidence" value="ECO:0007669"/>
    <property type="project" value="UniProtKB-KW"/>
</dbReference>
<dbReference type="Gene3D" id="3.20.20.150">
    <property type="entry name" value="Divalent-metal-dependent TIM barrel enzymes"/>
    <property type="match status" value="1"/>
</dbReference>
<keyword evidence="2" id="KW-0413">Isomerase</keyword>
<evidence type="ECO:0000313" key="3">
    <source>
        <dbReference type="Proteomes" id="UP000318509"/>
    </source>
</evidence>
<accession>A0A537JY78</accession>
<dbReference type="PANTHER" id="PTHR12110:SF41">
    <property type="entry name" value="INOSOSE DEHYDRATASE"/>
    <property type="match status" value="1"/>
</dbReference>
<dbReference type="AlphaFoldDB" id="A0A537JY78"/>
<evidence type="ECO:0000313" key="2">
    <source>
        <dbReference type="EMBL" id="TMI88493.1"/>
    </source>
</evidence>
<organism evidence="2 3">
    <name type="scientific">Candidatus Segetimicrobium genomatis</name>
    <dbReference type="NCBI Taxonomy" id="2569760"/>
    <lineage>
        <taxon>Bacteria</taxon>
        <taxon>Bacillati</taxon>
        <taxon>Candidatus Sysuimicrobiota</taxon>
        <taxon>Candidatus Sysuimicrobiia</taxon>
        <taxon>Candidatus Sysuimicrobiales</taxon>
        <taxon>Candidatus Segetimicrobiaceae</taxon>
        <taxon>Candidatus Segetimicrobium</taxon>
    </lineage>
</organism>
<dbReference type="EMBL" id="VBAK01000139">
    <property type="protein sequence ID" value="TMI88493.1"/>
    <property type="molecule type" value="Genomic_DNA"/>
</dbReference>